<evidence type="ECO:0000313" key="2">
    <source>
        <dbReference type="EMBL" id="GHD04795.1"/>
    </source>
</evidence>
<dbReference type="EMBL" id="BMVC01000011">
    <property type="protein sequence ID" value="GHD04795.1"/>
    <property type="molecule type" value="Genomic_DNA"/>
</dbReference>
<feature type="chain" id="PRO_5039313454" description="Exo-alpha-sialidase" evidence="1">
    <location>
        <begin position="34"/>
        <end position="280"/>
    </location>
</feature>
<feature type="signal peptide" evidence="1">
    <location>
        <begin position="1"/>
        <end position="33"/>
    </location>
</feature>
<keyword evidence="1" id="KW-0732">Signal</keyword>
<protein>
    <recommendedName>
        <fullName evidence="4">Exo-alpha-sialidase</fullName>
    </recommendedName>
</protein>
<dbReference type="AlphaFoldDB" id="A0A918X231"/>
<dbReference type="Proteomes" id="UP000638353">
    <property type="component" value="Unassembled WGS sequence"/>
</dbReference>
<proteinExistence type="predicted"/>
<name>A0A918X231_9ACTN</name>
<organism evidence="2 3">
    <name type="scientific">Streptomyces finlayi</name>
    <dbReference type="NCBI Taxonomy" id="67296"/>
    <lineage>
        <taxon>Bacteria</taxon>
        <taxon>Bacillati</taxon>
        <taxon>Actinomycetota</taxon>
        <taxon>Actinomycetes</taxon>
        <taxon>Kitasatosporales</taxon>
        <taxon>Streptomycetaceae</taxon>
        <taxon>Streptomyces</taxon>
    </lineage>
</organism>
<sequence>MNRKHTWRGALRGAITLTLALTGALALTPAAGAAPSAATTTTTATCASDPLAQGQRGGAAGDLVSVPRADGRVEQFQTFYDPTSMSGLPFVWQRSQSAPGAAYGTWVRVGASTVGPKLYGVTGIENAAGGIELLWSTYGTFCHSARPASASGWTAATGFGLQPAAYHGGVTLHRRPDGTVLAISSSNAAGRAAESRALYASDAAAGTWQPVAPAGTVPEAGVGLGQPEVIGETPDHRIKVKAREWNRDRYWTLTESAPDTGVPSGGWNAQWTLCTTSACT</sequence>
<dbReference type="PROSITE" id="PS51318">
    <property type="entry name" value="TAT"/>
    <property type="match status" value="1"/>
</dbReference>
<gene>
    <name evidence="2" type="ORF">GCM10010334_54430</name>
</gene>
<evidence type="ECO:0000313" key="3">
    <source>
        <dbReference type="Proteomes" id="UP000638353"/>
    </source>
</evidence>
<reference evidence="2" key="2">
    <citation type="submission" date="2020-09" db="EMBL/GenBank/DDBJ databases">
        <authorList>
            <person name="Sun Q."/>
            <person name="Ohkuma M."/>
        </authorList>
    </citation>
    <scope>NUCLEOTIDE SEQUENCE</scope>
    <source>
        <strain evidence="2">JCM 4637</strain>
    </source>
</reference>
<dbReference type="InterPro" id="IPR006311">
    <property type="entry name" value="TAT_signal"/>
</dbReference>
<evidence type="ECO:0000256" key="1">
    <source>
        <dbReference type="SAM" id="SignalP"/>
    </source>
</evidence>
<comment type="caution">
    <text evidence="2">The sequence shown here is derived from an EMBL/GenBank/DDBJ whole genome shotgun (WGS) entry which is preliminary data.</text>
</comment>
<reference evidence="2" key="1">
    <citation type="journal article" date="2014" name="Int. J. Syst. Evol. Microbiol.">
        <title>Complete genome sequence of Corynebacterium casei LMG S-19264T (=DSM 44701T), isolated from a smear-ripened cheese.</title>
        <authorList>
            <consortium name="US DOE Joint Genome Institute (JGI-PGF)"/>
            <person name="Walter F."/>
            <person name="Albersmeier A."/>
            <person name="Kalinowski J."/>
            <person name="Ruckert C."/>
        </authorList>
    </citation>
    <scope>NUCLEOTIDE SEQUENCE</scope>
    <source>
        <strain evidence="2">JCM 4637</strain>
    </source>
</reference>
<dbReference type="RefSeq" id="WP_189825631.1">
    <property type="nucleotide sequence ID" value="NZ_BMVC01000011.1"/>
</dbReference>
<evidence type="ECO:0008006" key="4">
    <source>
        <dbReference type="Google" id="ProtNLM"/>
    </source>
</evidence>
<accession>A0A918X231</accession>